<evidence type="ECO:0000313" key="2">
    <source>
        <dbReference type="Proteomes" id="UP001558850"/>
    </source>
</evidence>
<organism evidence="1 2">
    <name type="scientific">Paraburkholderia phymatum</name>
    <dbReference type="NCBI Taxonomy" id="148447"/>
    <lineage>
        <taxon>Bacteria</taxon>
        <taxon>Pseudomonadati</taxon>
        <taxon>Pseudomonadota</taxon>
        <taxon>Betaproteobacteria</taxon>
        <taxon>Burkholderiales</taxon>
        <taxon>Burkholderiaceae</taxon>
        <taxon>Paraburkholderia</taxon>
    </lineage>
</organism>
<gene>
    <name evidence="1" type="ORF">AB4Y32_30625</name>
</gene>
<sequence>MFQDHYAFLAIFDDLPKTRDELKAIESSIAAKAKSVEQSADRIDGAVRQWHAGLKELGTQLGRDVHDNGYAALEKYVDDIQETSISELREIASSAVAEIRQITSTAATEWRALSNNQQETLHRQLKDIAAAANGLPPLPPRPIAASPFGNCAYFAKLTLVRVRRFCIEAKSFATLVLAVASTTAAVALGFDRGAARVRPDFLVILNLPLMHWRSVH</sequence>
<accession>A0ACC6U900</accession>
<evidence type="ECO:0000313" key="1">
    <source>
        <dbReference type="EMBL" id="MEX3936098.1"/>
    </source>
</evidence>
<proteinExistence type="predicted"/>
<name>A0ACC6U900_9BURK</name>
<comment type="caution">
    <text evidence="1">The sequence shown here is derived from an EMBL/GenBank/DDBJ whole genome shotgun (WGS) entry which is preliminary data.</text>
</comment>
<dbReference type="EMBL" id="JBFRCH010000027">
    <property type="protein sequence ID" value="MEX3936098.1"/>
    <property type="molecule type" value="Genomic_DNA"/>
</dbReference>
<protein>
    <submittedName>
        <fullName evidence="1">Uncharacterized protein</fullName>
    </submittedName>
</protein>
<keyword evidence="2" id="KW-1185">Reference proteome</keyword>
<reference evidence="1" key="1">
    <citation type="submission" date="2024-07" db="EMBL/GenBank/DDBJ databases">
        <title>A survey of Mimosa microsymbionts across Brazilian biomes reveals a high diversity of Paraburkholderia nodulating endemic species, but also that Cupriavidus is common as a symbiont of widespread species.</title>
        <authorList>
            <person name="Rouws L."/>
            <person name="Barauna A."/>
            <person name="Beukes C."/>
            <person name="Rouws J.R.C."/>
            <person name="De Faria S.M."/>
            <person name="Gross E."/>
            <person name="Bueno Dos Reis Junior F."/>
            <person name="Simon M.F."/>
            <person name="Maluk M."/>
            <person name="Odee D.W."/>
            <person name="Kenicer G."/>
            <person name="Young J.P.W."/>
            <person name="Reis V.M."/>
            <person name="Zilli J."/>
            <person name="James E.K."/>
        </authorList>
    </citation>
    <scope>NUCLEOTIDE SEQUENCE</scope>
    <source>
        <strain evidence="1">EG181B</strain>
    </source>
</reference>
<dbReference type="Proteomes" id="UP001558850">
    <property type="component" value="Unassembled WGS sequence"/>
</dbReference>